<evidence type="ECO:0000259" key="4">
    <source>
        <dbReference type="PROSITE" id="PS50885"/>
    </source>
</evidence>
<dbReference type="SMART" id="SM00267">
    <property type="entry name" value="GGDEF"/>
    <property type="match status" value="1"/>
</dbReference>
<dbReference type="EC" id="2.7.7.65" evidence="1"/>
<dbReference type="GO" id="GO:0052621">
    <property type="term" value="F:diguanylate cyclase activity"/>
    <property type="evidence" value="ECO:0007669"/>
    <property type="project" value="UniProtKB-EC"/>
</dbReference>
<dbReference type="NCBIfam" id="TIGR00254">
    <property type="entry name" value="GGDEF"/>
    <property type="match status" value="1"/>
</dbReference>
<dbReference type="InterPro" id="IPR003660">
    <property type="entry name" value="HAMP_dom"/>
</dbReference>
<evidence type="ECO:0000259" key="5">
    <source>
        <dbReference type="PROSITE" id="PS50887"/>
    </source>
</evidence>
<evidence type="ECO:0000313" key="7">
    <source>
        <dbReference type="Proteomes" id="UP001254257"/>
    </source>
</evidence>
<feature type="transmembrane region" description="Helical" evidence="3">
    <location>
        <begin position="16"/>
        <end position="39"/>
    </location>
</feature>
<dbReference type="Gene3D" id="3.30.70.270">
    <property type="match status" value="1"/>
</dbReference>
<organism evidence="6 7">
    <name type="scientific">Bosea rubneri</name>
    <dbReference type="NCBI Taxonomy" id="3075434"/>
    <lineage>
        <taxon>Bacteria</taxon>
        <taxon>Pseudomonadati</taxon>
        <taxon>Pseudomonadota</taxon>
        <taxon>Alphaproteobacteria</taxon>
        <taxon>Hyphomicrobiales</taxon>
        <taxon>Boseaceae</taxon>
        <taxon>Bosea</taxon>
    </lineage>
</organism>
<reference evidence="6 7" key="1">
    <citation type="submission" date="2023-09" db="EMBL/GenBank/DDBJ databases">
        <title>Whole genome shotgun sequencing (WGS) of Bosea sp. ZW T0_25, isolated from stored onions (Allium cepa).</title>
        <authorList>
            <person name="Stoll D.A."/>
            <person name="Huch M."/>
        </authorList>
    </citation>
    <scope>NUCLEOTIDE SEQUENCE [LARGE SCALE GENOMIC DNA]</scope>
    <source>
        <strain evidence="6 7">ZW T0_25</strain>
    </source>
</reference>
<evidence type="ECO:0000313" key="6">
    <source>
        <dbReference type="EMBL" id="MDU0341576.1"/>
    </source>
</evidence>
<keyword evidence="6" id="KW-0548">Nucleotidyltransferase</keyword>
<keyword evidence="7" id="KW-1185">Reference proteome</keyword>
<feature type="domain" description="HAMP" evidence="4">
    <location>
        <begin position="350"/>
        <end position="404"/>
    </location>
</feature>
<proteinExistence type="predicted"/>
<dbReference type="PANTHER" id="PTHR45138:SF9">
    <property type="entry name" value="DIGUANYLATE CYCLASE DGCM-RELATED"/>
    <property type="match status" value="1"/>
</dbReference>
<comment type="caution">
    <text evidence="6">The sequence shown here is derived from an EMBL/GenBank/DDBJ whole genome shotgun (WGS) entry which is preliminary data.</text>
</comment>
<dbReference type="PANTHER" id="PTHR45138">
    <property type="entry name" value="REGULATORY COMPONENTS OF SENSORY TRANSDUCTION SYSTEM"/>
    <property type="match status" value="1"/>
</dbReference>
<feature type="domain" description="GGDEF" evidence="5">
    <location>
        <begin position="442"/>
        <end position="576"/>
    </location>
</feature>
<dbReference type="Proteomes" id="UP001254257">
    <property type="component" value="Unassembled WGS sequence"/>
</dbReference>
<keyword evidence="6" id="KW-0808">Transferase</keyword>
<dbReference type="SMART" id="SM00304">
    <property type="entry name" value="HAMP"/>
    <property type="match status" value="1"/>
</dbReference>
<dbReference type="InterPro" id="IPR050469">
    <property type="entry name" value="Diguanylate_Cyclase"/>
</dbReference>
<dbReference type="SUPFAM" id="SSF55073">
    <property type="entry name" value="Nucleotide cyclase"/>
    <property type="match status" value="1"/>
</dbReference>
<evidence type="ECO:0000256" key="1">
    <source>
        <dbReference type="ARBA" id="ARBA00012528"/>
    </source>
</evidence>
<name>A0ABU3SA19_9HYPH</name>
<protein>
    <recommendedName>
        <fullName evidence="1">diguanylate cyclase</fullName>
        <ecNumber evidence="1">2.7.7.65</ecNumber>
    </recommendedName>
</protein>
<accession>A0ABU3SA19</accession>
<keyword evidence="3" id="KW-1133">Transmembrane helix</keyword>
<dbReference type="InterPro" id="IPR029787">
    <property type="entry name" value="Nucleotide_cyclase"/>
</dbReference>
<dbReference type="Pfam" id="PF00990">
    <property type="entry name" value="GGDEF"/>
    <property type="match status" value="1"/>
</dbReference>
<dbReference type="RefSeq" id="WP_316019392.1">
    <property type="nucleotide sequence ID" value="NZ_JAWDID010000025.1"/>
</dbReference>
<keyword evidence="3" id="KW-0812">Transmembrane</keyword>
<comment type="catalytic activity">
    <reaction evidence="2">
        <text>2 GTP = 3',3'-c-di-GMP + 2 diphosphate</text>
        <dbReference type="Rhea" id="RHEA:24898"/>
        <dbReference type="ChEBI" id="CHEBI:33019"/>
        <dbReference type="ChEBI" id="CHEBI:37565"/>
        <dbReference type="ChEBI" id="CHEBI:58805"/>
        <dbReference type="EC" id="2.7.7.65"/>
    </reaction>
</comment>
<dbReference type="InterPro" id="IPR000160">
    <property type="entry name" value="GGDEF_dom"/>
</dbReference>
<gene>
    <name evidence="6" type="ORF">RKE40_16885</name>
</gene>
<dbReference type="EMBL" id="JAWDID010000025">
    <property type="protein sequence ID" value="MDU0341576.1"/>
    <property type="molecule type" value="Genomic_DNA"/>
</dbReference>
<dbReference type="CDD" id="cd01949">
    <property type="entry name" value="GGDEF"/>
    <property type="match status" value="1"/>
</dbReference>
<dbReference type="InterPro" id="IPR043128">
    <property type="entry name" value="Rev_trsase/Diguanyl_cyclase"/>
</dbReference>
<dbReference type="PROSITE" id="PS50887">
    <property type="entry name" value="GGDEF"/>
    <property type="match status" value="1"/>
</dbReference>
<keyword evidence="3" id="KW-0472">Membrane</keyword>
<evidence type="ECO:0000256" key="3">
    <source>
        <dbReference type="SAM" id="Phobius"/>
    </source>
</evidence>
<dbReference type="PROSITE" id="PS50885">
    <property type="entry name" value="HAMP"/>
    <property type="match status" value="1"/>
</dbReference>
<feature type="transmembrane region" description="Helical" evidence="3">
    <location>
        <begin position="323"/>
        <end position="348"/>
    </location>
</feature>
<evidence type="ECO:0000256" key="2">
    <source>
        <dbReference type="ARBA" id="ARBA00034247"/>
    </source>
</evidence>
<sequence>MPLLARLRAASLDAKLIVGCGLMLLFSLALAVCLIGVFMKDYRRANDDLEALTYFGKVLNVANRISAERGPANSVLGEETAPDSQARRRLTQFRALSDEALDAVAPRSQGTRSGFPAGEVERVRSRLDQARETVDAAAALPKAARSGEIIQDAIRQMFDVVDISRPLITGTMAGIVAQDQSLAGQVMILQMLGDLREYAGRMGSHLATPIATRRPLSSADRDELRHTRGRLLQIWQVAEKQLELYASDAALNRALQDTGRLYFGDGLDFITELSAAGMQSGDYGVTAAQMTDRYVPTLQPLEQLRTTFLDIVSRQSRAERDAAWYWLQAVSVIIVLIVLTNLLLILLARRLVFRPLLRAREHVVALAEGREIEAAPGGFGGGEEMRELFGALDILRQRLRERRQLTARLKRQAETDGLTGLLNRRALDRIGQGDAEFADMPDEIGLILMDVDHFKAINDRHGHPAGDQVLREIAALTLETIRESDLAARYGGEEIALILPGASLETLVEIAERLRSGLERRRIEIGAGERITVTASLGVASGRRGPEAWEELLSAADGALYRAKAEGRNRVRRAADPGETVTAARVARVS</sequence>